<keyword evidence="4" id="KW-0106">Calcium</keyword>
<dbReference type="AlphaFoldDB" id="A0A1G2KQN1"/>
<dbReference type="GO" id="GO:0046872">
    <property type="term" value="F:metal ion binding"/>
    <property type="evidence" value="ECO:0007669"/>
    <property type="project" value="UniProtKB-KW"/>
</dbReference>
<dbReference type="InterPro" id="IPR036820">
    <property type="entry name" value="Archease_dom_sf"/>
</dbReference>
<name>A0A1G2KQN1_9BACT</name>
<evidence type="ECO:0000313" key="6">
    <source>
        <dbReference type="EMBL" id="OHA01737.1"/>
    </source>
</evidence>
<keyword evidence="2" id="KW-0819">tRNA processing</keyword>
<feature type="domain" description="Archease" evidence="5">
    <location>
        <begin position="5"/>
        <end position="111"/>
    </location>
</feature>
<evidence type="ECO:0000256" key="4">
    <source>
        <dbReference type="ARBA" id="ARBA00022837"/>
    </source>
</evidence>
<organism evidence="6 7">
    <name type="scientific">Candidatus Sungbacteria bacterium RIFCSPHIGHO2_02_FULL_49_20</name>
    <dbReference type="NCBI Taxonomy" id="1802272"/>
    <lineage>
        <taxon>Bacteria</taxon>
        <taxon>Candidatus Sungiibacteriota</taxon>
    </lineage>
</organism>
<reference evidence="6 7" key="1">
    <citation type="journal article" date="2016" name="Nat. Commun.">
        <title>Thousands of microbial genomes shed light on interconnected biogeochemical processes in an aquifer system.</title>
        <authorList>
            <person name="Anantharaman K."/>
            <person name="Brown C.T."/>
            <person name="Hug L.A."/>
            <person name="Sharon I."/>
            <person name="Castelle C.J."/>
            <person name="Probst A.J."/>
            <person name="Thomas B.C."/>
            <person name="Singh A."/>
            <person name="Wilkins M.J."/>
            <person name="Karaoz U."/>
            <person name="Brodie E.L."/>
            <person name="Williams K.H."/>
            <person name="Hubbard S.S."/>
            <person name="Banfield J.F."/>
        </authorList>
    </citation>
    <scope>NUCLEOTIDE SEQUENCE [LARGE SCALE GENOMIC DNA]</scope>
</reference>
<protein>
    <recommendedName>
        <fullName evidence="5">Archease domain-containing protein</fullName>
    </recommendedName>
</protein>
<gene>
    <name evidence="6" type="ORF">A3C12_01230</name>
</gene>
<dbReference type="SUPFAM" id="SSF69819">
    <property type="entry name" value="MTH1598-like"/>
    <property type="match status" value="1"/>
</dbReference>
<evidence type="ECO:0000259" key="5">
    <source>
        <dbReference type="Pfam" id="PF01951"/>
    </source>
</evidence>
<evidence type="ECO:0000256" key="1">
    <source>
        <dbReference type="ARBA" id="ARBA00007963"/>
    </source>
</evidence>
<sequence>MKDGYDIIERDGKIEARVWALTERELFSRALLALAAVFRPDAAHMAGEAVNVHAHVHGENFLDTLERFLSRVLFETEMHRAIFSAMHIIHLASDEIECELVGKKTNHLEEEIEELNVRHDSAATDAKHKRHSVLIEITTLF</sequence>
<dbReference type="Pfam" id="PF01951">
    <property type="entry name" value="Archease"/>
    <property type="match status" value="1"/>
</dbReference>
<dbReference type="Gene3D" id="3.55.10.10">
    <property type="entry name" value="Archease domain"/>
    <property type="match status" value="1"/>
</dbReference>
<dbReference type="GO" id="GO:0008033">
    <property type="term" value="P:tRNA processing"/>
    <property type="evidence" value="ECO:0007669"/>
    <property type="project" value="UniProtKB-KW"/>
</dbReference>
<accession>A0A1G2KQN1</accession>
<comment type="caution">
    <text evidence="6">The sequence shown here is derived from an EMBL/GenBank/DDBJ whole genome shotgun (WGS) entry which is preliminary data.</text>
</comment>
<dbReference type="Proteomes" id="UP000178710">
    <property type="component" value="Unassembled WGS sequence"/>
</dbReference>
<dbReference type="InterPro" id="IPR023572">
    <property type="entry name" value="Archease_dom"/>
</dbReference>
<evidence type="ECO:0000256" key="3">
    <source>
        <dbReference type="ARBA" id="ARBA00022723"/>
    </source>
</evidence>
<keyword evidence="3" id="KW-0479">Metal-binding</keyword>
<dbReference type="EMBL" id="MHQK01000019">
    <property type="protein sequence ID" value="OHA01737.1"/>
    <property type="molecule type" value="Genomic_DNA"/>
</dbReference>
<comment type="similarity">
    <text evidence="1">Belongs to the archease family.</text>
</comment>
<evidence type="ECO:0000256" key="2">
    <source>
        <dbReference type="ARBA" id="ARBA00022694"/>
    </source>
</evidence>
<evidence type="ECO:0000313" key="7">
    <source>
        <dbReference type="Proteomes" id="UP000178710"/>
    </source>
</evidence>
<proteinExistence type="inferred from homology"/>